<dbReference type="InterPro" id="IPR050373">
    <property type="entry name" value="Fibrinogen_C-term_domain"/>
</dbReference>
<dbReference type="SMART" id="SM00186">
    <property type="entry name" value="FBG"/>
    <property type="match status" value="1"/>
</dbReference>
<feature type="non-terminal residue" evidence="1">
    <location>
        <position position="1"/>
    </location>
</feature>
<dbReference type="InterPro" id="IPR002181">
    <property type="entry name" value="Fibrinogen_a/b/g_C_dom"/>
</dbReference>
<dbReference type="EMBL" id="CACRXK020001572">
    <property type="protein sequence ID" value="CAB3989929.1"/>
    <property type="molecule type" value="Genomic_DNA"/>
</dbReference>
<name>A0A6S7GJY2_PARCT</name>
<dbReference type="Gene3D" id="3.90.215.10">
    <property type="entry name" value="Gamma Fibrinogen, chain A, domain 1"/>
    <property type="match status" value="1"/>
</dbReference>
<keyword evidence="2" id="KW-1185">Reference proteome</keyword>
<evidence type="ECO:0000313" key="1">
    <source>
        <dbReference type="EMBL" id="CAB3989929.1"/>
    </source>
</evidence>
<dbReference type="InterPro" id="IPR014716">
    <property type="entry name" value="Fibrinogen_a/b/g_C_1"/>
</dbReference>
<dbReference type="PROSITE" id="PS51406">
    <property type="entry name" value="FIBRINOGEN_C_2"/>
    <property type="match status" value="1"/>
</dbReference>
<dbReference type="InterPro" id="IPR036056">
    <property type="entry name" value="Fibrinogen-like_C"/>
</dbReference>
<reference evidence="1" key="1">
    <citation type="submission" date="2020-04" db="EMBL/GenBank/DDBJ databases">
        <authorList>
            <person name="Alioto T."/>
            <person name="Alioto T."/>
            <person name="Gomez Garrido J."/>
        </authorList>
    </citation>
    <scope>NUCLEOTIDE SEQUENCE</scope>
    <source>
        <strain evidence="1">A484AB</strain>
    </source>
</reference>
<comment type="caution">
    <text evidence="1">The sequence shown here is derived from an EMBL/GenBank/DDBJ whole genome shotgun (WGS) entry which is preliminary data.</text>
</comment>
<dbReference type="Gene3D" id="4.10.530.10">
    <property type="entry name" value="Gamma-fibrinogen Carboxyl Terminal Fragment, domain 2"/>
    <property type="match status" value="1"/>
</dbReference>
<protein>
    <submittedName>
        <fullName evidence="1">Uncharacterized protein</fullName>
    </submittedName>
</protein>
<proteinExistence type="predicted"/>
<dbReference type="NCBIfam" id="NF040941">
    <property type="entry name" value="GGGWT_bact"/>
    <property type="match status" value="1"/>
</dbReference>
<dbReference type="PANTHER" id="PTHR19143">
    <property type="entry name" value="FIBRINOGEN/TENASCIN/ANGIOPOEITIN"/>
    <property type="match status" value="1"/>
</dbReference>
<evidence type="ECO:0000313" key="2">
    <source>
        <dbReference type="Proteomes" id="UP001152795"/>
    </source>
</evidence>
<feature type="non-terminal residue" evidence="1">
    <location>
        <position position="334"/>
    </location>
</feature>
<accession>A0A6S7GJY2</accession>
<gene>
    <name evidence="1" type="ORF">PACLA_8A036905</name>
</gene>
<organism evidence="1 2">
    <name type="scientific">Paramuricea clavata</name>
    <name type="common">Red gorgonian</name>
    <name type="synonym">Violescent sea-whip</name>
    <dbReference type="NCBI Taxonomy" id="317549"/>
    <lineage>
        <taxon>Eukaryota</taxon>
        <taxon>Metazoa</taxon>
        <taxon>Cnidaria</taxon>
        <taxon>Anthozoa</taxon>
        <taxon>Octocorallia</taxon>
        <taxon>Malacalcyonacea</taxon>
        <taxon>Plexauridae</taxon>
        <taxon>Paramuricea</taxon>
    </lineage>
</organism>
<dbReference type="OrthoDB" id="159395at2759"/>
<dbReference type="GO" id="GO:0005615">
    <property type="term" value="C:extracellular space"/>
    <property type="evidence" value="ECO:0007669"/>
    <property type="project" value="TreeGrafter"/>
</dbReference>
<dbReference type="SUPFAM" id="SSF56496">
    <property type="entry name" value="Fibrinogen C-terminal domain-like"/>
    <property type="match status" value="1"/>
</dbReference>
<dbReference type="Pfam" id="PF00147">
    <property type="entry name" value="Fibrinogen_C"/>
    <property type="match status" value="1"/>
</dbReference>
<dbReference type="AlphaFoldDB" id="A0A6S7GJY2"/>
<dbReference type="Proteomes" id="UP001152795">
    <property type="component" value="Unassembled WGS sequence"/>
</dbReference>
<sequence length="334" mass="38290">LHVGFLGNRMVKHARGLTRTTSRSPHGGLSLKHTSSVILHALTTQENVDGVFLAYMLVPRSEVQTFRVQQPIEEIPNIVAQTNMSVQYMSVQYMSVQYGVYMINPGNEGAFSVYCDQTTDGGGWTVFQRRMDGAVDFYRTWDEYANGFGDLFQEHWLGNENLLRITNVFYSDLRIDLESFSGETSYITYAHDEELDVERMHLCFVNKYGSYFKGRIHKVYISDKGDGLLSKDVDPDGNGSVMVYCDQEKYEYQESLWSSKRFSFSNRNCLYYLNGKPFTTYDRDNDDEDSGNCATDREGAWWFGSCGVYNQYLNGVEIKIRTKDAQVAVQGVKW</sequence>